<dbReference type="EMBL" id="JARQWQ010000144">
    <property type="protein sequence ID" value="KAK2548559.1"/>
    <property type="molecule type" value="Genomic_DNA"/>
</dbReference>
<dbReference type="PANTHER" id="PTHR21446:SF12">
    <property type="entry name" value="POTASSIUM CHANNEL TETRAMERIZATION DOMAIN CONTAINING 1"/>
    <property type="match status" value="1"/>
</dbReference>
<sequence>MALASGSERFRVPKTSSEETGLVNDTVPPSTKYKNKWAVNIFAEWPSLREVKVPVLDCGGVFKDYELHKVCALSADIAAMDVLSLNYWLSKFVMEVAKKSGERYPPKSVYGIICSLKRHLEERNGSEALNPLDASDKSFYFLNALQSDNDSNRDCVFIVSDLISQMDPKSELNDMMDIGLSKVLKDAFATISDNNLNLHVEVLNVLNLHIAAVRYAFGTFPLSGDSYMIGLLGQKFYVEHADVEKYRENQNEEEIVERWVEKFQIGVKFVTKEKFCITRRDGSLVQGLSHPILSHHMWMFESEFNREKWLSQRYPLSWKIADMDLCMHYRLPQCRSLFSFFRKL</sequence>
<proteinExistence type="predicted"/>
<dbReference type="PANTHER" id="PTHR21446">
    <property type="entry name" value="DUF3504 DOMAIN-CONTAINING PROTEIN"/>
    <property type="match status" value="1"/>
</dbReference>
<reference evidence="3" key="2">
    <citation type="journal article" date="2023" name="Science">
        <title>Genomic signatures of disease resistance in endangered staghorn corals.</title>
        <authorList>
            <person name="Vollmer S.V."/>
            <person name="Selwyn J.D."/>
            <person name="Despard B.A."/>
            <person name="Roesel C.L."/>
        </authorList>
    </citation>
    <scope>NUCLEOTIDE SEQUENCE</scope>
    <source>
        <strain evidence="3">K2</strain>
    </source>
</reference>
<name>A0AAD9PTA0_ACRCE</name>
<evidence type="ECO:0000259" key="2">
    <source>
        <dbReference type="Pfam" id="PF25561"/>
    </source>
</evidence>
<protein>
    <recommendedName>
        <fullName evidence="2">QRICH1-like domain-containing protein</fullName>
    </recommendedName>
</protein>
<dbReference type="InterPro" id="IPR057926">
    <property type="entry name" value="QRICH1_dom"/>
</dbReference>
<dbReference type="Pfam" id="PF25561">
    <property type="entry name" value="QRICH1"/>
    <property type="match status" value="1"/>
</dbReference>
<feature type="domain" description="QRICH1-like" evidence="2">
    <location>
        <begin position="33"/>
        <end position="125"/>
    </location>
</feature>
<reference evidence="3" key="1">
    <citation type="journal article" date="2023" name="G3 (Bethesda)">
        <title>Whole genome assembly and annotation of the endangered Caribbean coral Acropora cervicornis.</title>
        <authorList>
            <person name="Selwyn J.D."/>
            <person name="Vollmer S.V."/>
        </authorList>
    </citation>
    <scope>NUCLEOTIDE SEQUENCE</scope>
    <source>
        <strain evidence="3">K2</strain>
    </source>
</reference>
<organism evidence="3 4">
    <name type="scientific">Acropora cervicornis</name>
    <name type="common">Staghorn coral</name>
    <dbReference type="NCBI Taxonomy" id="6130"/>
    <lineage>
        <taxon>Eukaryota</taxon>
        <taxon>Metazoa</taxon>
        <taxon>Cnidaria</taxon>
        <taxon>Anthozoa</taxon>
        <taxon>Hexacorallia</taxon>
        <taxon>Scleractinia</taxon>
        <taxon>Astrocoeniina</taxon>
        <taxon>Acroporidae</taxon>
        <taxon>Acropora</taxon>
    </lineage>
</organism>
<accession>A0AAD9PTA0</accession>
<evidence type="ECO:0000313" key="3">
    <source>
        <dbReference type="EMBL" id="KAK2548559.1"/>
    </source>
</evidence>
<gene>
    <name evidence="3" type="ORF">P5673_031229</name>
</gene>
<keyword evidence="4" id="KW-1185">Reference proteome</keyword>
<evidence type="ECO:0000313" key="4">
    <source>
        <dbReference type="Proteomes" id="UP001249851"/>
    </source>
</evidence>
<evidence type="ECO:0000256" key="1">
    <source>
        <dbReference type="SAM" id="MobiDB-lite"/>
    </source>
</evidence>
<comment type="caution">
    <text evidence="3">The sequence shown here is derived from an EMBL/GenBank/DDBJ whole genome shotgun (WGS) entry which is preliminary data.</text>
</comment>
<dbReference type="AlphaFoldDB" id="A0AAD9PTA0"/>
<dbReference type="Proteomes" id="UP001249851">
    <property type="component" value="Unassembled WGS sequence"/>
</dbReference>
<feature type="region of interest" description="Disordered" evidence="1">
    <location>
        <begin position="1"/>
        <end position="26"/>
    </location>
</feature>
<dbReference type="InterPro" id="IPR052787">
    <property type="entry name" value="MAVS"/>
</dbReference>